<feature type="region of interest" description="Disordered" evidence="1">
    <location>
        <begin position="30"/>
        <end position="116"/>
    </location>
</feature>
<keyword evidence="3" id="KW-1185">Reference proteome</keyword>
<feature type="compositionally biased region" description="Low complexity" evidence="1">
    <location>
        <begin position="80"/>
        <end position="97"/>
    </location>
</feature>
<evidence type="ECO:0000313" key="2">
    <source>
        <dbReference type="EMBL" id="EDV98826.1"/>
    </source>
</evidence>
<dbReference type="InParanoid" id="B4JPJ6"/>
<dbReference type="AlphaFoldDB" id="B4JPJ6"/>
<feature type="compositionally biased region" description="Acidic residues" evidence="1">
    <location>
        <begin position="33"/>
        <end position="45"/>
    </location>
</feature>
<evidence type="ECO:0000313" key="3">
    <source>
        <dbReference type="Proteomes" id="UP000001070"/>
    </source>
</evidence>
<dbReference type="Proteomes" id="UP000001070">
    <property type="component" value="Unassembled WGS sequence"/>
</dbReference>
<protein>
    <submittedName>
        <fullName evidence="2">GH13530</fullName>
    </submittedName>
</protein>
<dbReference type="HOGENOM" id="CLU_2099375_0_0_1"/>
<evidence type="ECO:0000256" key="1">
    <source>
        <dbReference type="SAM" id="MobiDB-lite"/>
    </source>
</evidence>
<name>B4JPJ6_DROGR</name>
<gene>
    <name evidence="2" type="primary">Dgri\GH13530</name>
    <name evidence="2" type="ORF">Dgri_GH13530</name>
</gene>
<sequence length="116" mass="12972">MNTQKLHESAQSHLDVNYVSLRQSNAFENALQDAEEEEEEEEDELVVQQQQQQTPRNGRTLSEILLKIKSKSKPKREADSTNTNTNTSTNTSTNTNSGVAKEELLSSSGVVPAWRP</sequence>
<organism evidence="3">
    <name type="scientific">Drosophila grimshawi</name>
    <name type="common">Hawaiian fruit fly</name>
    <name type="synonym">Idiomyia grimshawi</name>
    <dbReference type="NCBI Taxonomy" id="7222"/>
    <lineage>
        <taxon>Eukaryota</taxon>
        <taxon>Metazoa</taxon>
        <taxon>Ecdysozoa</taxon>
        <taxon>Arthropoda</taxon>
        <taxon>Hexapoda</taxon>
        <taxon>Insecta</taxon>
        <taxon>Pterygota</taxon>
        <taxon>Neoptera</taxon>
        <taxon>Endopterygota</taxon>
        <taxon>Diptera</taxon>
        <taxon>Brachycera</taxon>
        <taxon>Muscomorpha</taxon>
        <taxon>Ephydroidea</taxon>
        <taxon>Drosophilidae</taxon>
        <taxon>Drosophila</taxon>
        <taxon>Hawaiian Drosophila</taxon>
    </lineage>
</organism>
<dbReference type="EMBL" id="CH916372">
    <property type="protein sequence ID" value="EDV98826.1"/>
    <property type="molecule type" value="Genomic_DNA"/>
</dbReference>
<proteinExistence type="predicted"/>
<accession>B4JPJ6</accession>
<reference evidence="2 3" key="1">
    <citation type="journal article" date="2007" name="Nature">
        <title>Evolution of genes and genomes on the Drosophila phylogeny.</title>
        <authorList>
            <consortium name="Drosophila 12 Genomes Consortium"/>
            <person name="Clark A.G."/>
            <person name="Eisen M.B."/>
            <person name="Smith D.R."/>
            <person name="Bergman C.M."/>
            <person name="Oliver B."/>
            <person name="Markow T.A."/>
            <person name="Kaufman T.C."/>
            <person name="Kellis M."/>
            <person name="Gelbart W."/>
            <person name="Iyer V.N."/>
            <person name="Pollard D.A."/>
            <person name="Sackton T.B."/>
            <person name="Larracuente A.M."/>
            <person name="Singh N.D."/>
            <person name="Abad J.P."/>
            <person name="Abt D.N."/>
            <person name="Adryan B."/>
            <person name="Aguade M."/>
            <person name="Akashi H."/>
            <person name="Anderson W.W."/>
            <person name="Aquadro C.F."/>
            <person name="Ardell D.H."/>
            <person name="Arguello R."/>
            <person name="Artieri C.G."/>
            <person name="Barbash D.A."/>
            <person name="Barker D."/>
            <person name="Barsanti P."/>
            <person name="Batterham P."/>
            <person name="Batzoglou S."/>
            <person name="Begun D."/>
            <person name="Bhutkar A."/>
            <person name="Blanco E."/>
            <person name="Bosak S.A."/>
            <person name="Bradley R.K."/>
            <person name="Brand A.D."/>
            <person name="Brent M.R."/>
            <person name="Brooks A.N."/>
            <person name="Brown R.H."/>
            <person name="Butlin R.K."/>
            <person name="Caggese C."/>
            <person name="Calvi B.R."/>
            <person name="Bernardo de Carvalho A."/>
            <person name="Caspi A."/>
            <person name="Castrezana S."/>
            <person name="Celniker S.E."/>
            <person name="Chang J.L."/>
            <person name="Chapple C."/>
            <person name="Chatterji S."/>
            <person name="Chinwalla A."/>
            <person name="Civetta A."/>
            <person name="Clifton S.W."/>
            <person name="Comeron J.M."/>
            <person name="Costello J.C."/>
            <person name="Coyne J.A."/>
            <person name="Daub J."/>
            <person name="David R.G."/>
            <person name="Delcher A.L."/>
            <person name="Delehaunty K."/>
            <person name="Do C.B."/>
            <person name="Ebling H."/>
            <person name="Edwards K."/>
            <person name="Eickbush T."/>
            <person name="Evans J.D."/>
            <person name="Filipski A."/>
            <person name="Findeiss S."/>
            <person name="Freyhult E."/>
            <person name="Fulton L."/>
            <person name="Fulton R."/>
            <person name="Garcia A.C."/>
            <person name="Gardiner A."/>
            <person name="Garfield D.A."/>
            <person name="Garvin B.E."/>
            <person name="Gibson G."/>
            <person name="Gilbert D."/>
            <person name="Gnerre S."/>
            <person name="Godfrey J."/>
            <person name="Good R."/>
            <person name="Gotea V."/>
            <person name="Gravely B."/>
            <person name="Greenberg A.J."/>
            <person name="Griffiths-Jones S."/>
            <person name="Gross S."/>
            <person name="Guigo R."/>
            <person name="Gustafson E.A."/>
            <person name="Haerty W."/>
            <person name="Hahn M.W."/>
            <person name="Halligan D.L."/>
            <person name="Halpern A.L."/>
            <person name="Halter G.M."/>
            <person name="Han M.V."/>
            <person name="Heger A."/>
            <person name="Hillier L."/>
            <person name="Hinrichs A.S."/>
            <person name="Holmes I."/>
            <person name="Hoskins R.A."/>
            <person name="Hubisz M.J."/>
            <person name="Hultmark D."/>
            <person name="Huntley M.A."/>
            <person name="Jaffe D.B."/>
            <person name="Jagadeeshan S."/>
            <person name="Jeck W.R."/>
            <person name="Johnson J."/>
            <person name="Jones C.D."/>
            <person name="Jordan W.C."/>
            <person name="Karpen G.H."/>
            <person name="Kataoka E."/>
            <person name="Keightley P.D."/>
            <person name="Kheradpour P."/>
            <person name="Kirkness E.F."/>
            <person name="Koerich L.B."/>
            <person name="Kristiansen K."/>
            <person name="Kudrna D."/>
            <person name="Kulathinal R.J."/>
            <person name="Kumar S."/>
            <person name="Kwok R."/>
            <person name="Lander E."/>
            <person name="Langley C.H."/>
            <person name="Lapoint R."/>
            <person name="Lazzaro B.P."/>
            <person name="Lee S.J."/>
            <person name="Levesque L."/>
            <person name="Li R."/>
            <person name="Lin C.F."/>
            <person name="Lin M.F."/>
            <person name="Lindblad-Toh K."/>
            <person name="Llopart A."/>
            <person name="Long M."/>
            <person name="Low L."/>
            <person name="Lozovsky E."/>
            <person name="Lu J."/>
            <person name="Luo M."/>
            <person name="Machado C.A."/>
            <person name="Makalowski W."/>
            <person name="Marzo M."/>
            <person name="Matsuda M."/>
            <person name="Matzkin L."/>
            <person name="McAllister B."/>
            <person name="McBride C.S."/>
            <person name="McKernan B."/>
            <person name="McKernan K."/>
            <person name="Mendez-Lago M."/>
            <person name="Minx P."/>
            <person name="Mollenhauer M.U."/>
            <person name="Montooth K."/>
            <person name="Mount S.M."/>
            <person name="Mu X."/>
            <person name="Myers E."/>
            <person name="Negre B."/>
            <person name="Newfeld S."/>
            <person name="Nielsen R."/>
            <person name="Noor M.A."/>
            <person name="O'Grady P."/>
            <person name="Pachter L."/>
            <person name="Papaceit M."/>
            <person name="Parisi M.J."/>
            <person name="Parisi M."/>
            <person name="Parts L."/>
            <person name="Pedersen J.S."/>
            <person name="Pesole G."/>
            <person name="Phillippy A.M."/>
            <person name="Ponting C.P."/>
            <person name="Pop M."/>
            <person name="Porcelli D."/>
            <person name="Powell J.R."/>
            <person name="Prohaska S."/>
            <person name="Pruitt K."/>
            <person name="Puig M."/>
            <person name="Quesneville H."/>
            <person name="Ram K.R."/>
            <person name="Rand D."/>
            <person name="Rasmussen M.D."/>
            <person name="Reed L.K."/>
            <person name="Reenan R."/>
            <person name="Reily A."/>
            <person name="Remington K.A."/>
            <person name="Rieger T.T."/>
            <person name="Ritchie M.G."/>
            <person name="Robin C."/>
            <person name="Rogers Y.H."/>
            <person name="Rohde C."/>
            <person name="Rozas J."/>
            <person name="Rubenfield M.J."/>
            <person name="Ruiz A."/>
            <person name="Russo S."/>
            <person name="Salzberg S.L."/>
            <person name="Sanchez-Gracia A."/>
            <person name="Saranga D.J."/>
            <person name="Sato H."/>
            <person name="Schaeffer S.W."/>
            <person name="Schatz M.C."/>
            <person name="Schlenke T."/>
            <person name="Schwartz R."/>
            <person name="Segarra C."/>
            <person name="Singh R.S."/>
            <person name="Sirot L."/>
            <person name="Sirota M."/>
            <person name="Sisneros N.B."/>
            <person name="Smith C.D."/>
            <person name="Smith T.F."/>
            <person name="Spieth J."/>
            <person name="Stage D.E."/>
            <person name="Stark A."/>
            <person name="Stephan W."/>
            <person name="Strausberg R.L."/>
            <person name="Strempel S."/>
            <person name="Sturgill D."/>
            <person name="Sutton G."/>
            <person name="Sutton G.G."/>
            <person name="Tao W."/>
            <person name="Teichmann S."/>
            <person name="Tobari Y.N."/>
            <person name="Tomimura Y."/>
            <person name="Tsolas J.M."/>
            <person name="Valente V.L."/>
            <person name="Venter E."/>
            <person name="Venter J.C."/>
            <person name="Vicario S."/>
            <person name="Vieira F.G."/>
            <person name="Vilella A.J."/>
            <person name="Villasante A."/>
            <person name="Walenz B."/>
            <person name="Wang J."/>
            <person name="Wasserman M."/>
            <person name="Watts T."/>
            <person name="Wilson D."/>
            <person name="Wilson R.K."/>
            <person name="Wing R.A."/>
            <person name="Wolfner M.F."/>
            <person name="Wong A."/>
            <person name="Wong G.K."/>
            <person name="Wu C.I."/>
            <person name="Wu G."/>
            <person name="Yamamoto D."/>
            <person name="Yang H.P."/>
            <person name="Yang S.P."/>
            <person name="Yorke J.A."/>
            <person name="Yoshida K."/>
            <person name="Zdobnov E."/>
            <person name="Zhang P."/>
            <person name="Zhang Y."/>
            <person name="Zimin A.V."/>
            <person name="Baldwin J."/>
            <person name="Abdouelleil A."/>
            <person name="Abdulkadir J."/>
            <person name="Abebe A."/>
            <person name="Abera B."/>
            <person name="Abreu J."/>
            <person name="Acer S.C."/>
            <person name="Aftuck L."/>
            <person name="Alexander A."/>
            <person name="An P."/>
            <person name="Anderson E."/>
            <person name="Anderson S."/>
            <person name="Arachi H."/>
            <person name="Azer M."/>
            <person name="Bachantsang P."/>
            <person name="Barry A."/>
            <person name="Bayul T."/>
            <person name="Berlin A."/>
            <person name="Bessette D."/>
            <person name="Bloom T."/>
            <person name="Blye J."/>
            <person name="Boguslavskiy L."/>
            <person name="Bonnet C."/>
            <person name="Boukhgalter B."/>
            <person name="Bourzgui I."/>
            <person name="Brown A."/>
            <person name="Cahill P."/>
            <person name="Channer S."/>
            <person name="Cheshatsang Y."/>
            <person name="Chuda L."/>
            <person name="Citroen M."/>
            <person name="Collymore A."/>
            <person name="Cooke P."/>
            <person name="Costello M."/>
            <person name="D'Aco K."/>
            <person name="Daza R."/>
            <person name="De Haan G."/>
            <person name="DeGray S."/>
            <person name="DeMaso C."/>
            <person name="Dhargay N."/>
            <person name="Dooley K."/>
            <person name="Dooley E."/>
            <person name="Doricent M."/>
            <person name="Dorje P."/>
            <person name="Dorjee K."/>
            <person name="Dupes A."/>
            <person name="Elong R."/>
            <person name="Falk J."/>
            <person name="Farina A."/>
            <person name="Faro S."/>
            <person name="Ferguson D."/>
            <person name="Fisher S."/>
            <person name="Foley C.D."/>
            <person name="Franke A."/>
            <person name="Friedrich D."/>
            <person name="Gadbois L."/>
            <person name="Gearin G."/>
            <person name="Gearin C.R."/>
            <person name="Giannoukos G."/>
            <person name="Goode T."/>
            <person name="Graham J."/>
            <person name="Grandbois E."/>
            <person name="Grewal S."/>
            <person name="Gyaltsen K."/>
            <person name="Hafez N."/>
            <person name="Hagos B."/>
            <person name="Hall J."/>
            <person name="Henson C."/>
            <person name="Hollinger A."/>
            <person name="Honan T."/>
            <person name="Huard M.D."/>
            <person name="Hughes L."/>
            <person name="Hurhula B."/>
            <person name="Husby M.E."/>
            <person name="Kamat A."/>
            <person name="Kanga B."/>
            <person name="Kashin S."/>
            <person name="Khazanovich D."/>
            <person name="Kisner P."/>
            <person name="Lance K."/>
            <person name="Lara M."/>
            <person name="Lee W."/>
            <person name="Lennon N."/>
            <person name="Letendre F."/>
            <person name="LeVine R."/>
            <person name="Lipovsky A."/>
            <person name="Liu X."/>
            <person name="Liu J."/>
            <person name="Liu S."/>
            <person name="Lokyitsang T."/>
            <person name="Lokyitsang Y."/>
            <person name="Lubonja R."/>
            <person name="Lui A."/>
            <person name="MacDonald P."/>
            <person name="Magnisalis V."/>
            <person name="Maru K."/>
            <person name="Matthews C."/>
            <person name="McCusker W."/>
            <person name="McDonough S."/>
            <person name="Mehta T."/>
            <person name="Meldrim J."/>
            <person name="Meneus L."/>
            <person name="Mihai O."/>
            <person name="Mihalev A."/>
            <person name="Mihova T."/>
            <person name="Mittelman R."/>
            <person name="Mlenga V."/>
            <person name="Montmayeur A."/>
            <person name="Mulrain L."/>
            <person name="Navidi A."/>
            <person name="Naylor J."/>
            <person name="Negash T."/>
            <person name="Nguyen T."/>
            <person name="Nguyen N."/>
            <person name="Nicol R."/>
            <person name="Norbu C."/>
            <person name="Norbu N."/>
            <person name="Novod N."/>
            <person name="O'Neill B."/>
            <person name="Osman S."/>
            <person name="Markiewicz E."/>
            <person name="Oyono O.L."/>
            <person name="Patti C."/>
            <person name="Phunkhang P."/>
            <person name="Pierre F."/>
            <person name="Priest M."/>
            <person name="Raghuraman S."/>
            <person name="Rege F."/>
            <person name="Reyes R."/>
            <person name="Rise C."/>
            <person name="Rogov P."/>
            <person name="Ross K."/>
            <person name="Ryan E."/>
            <person name="Settipalli S."/>
            <person name="Shea T."/>
            <person name="Sherpa N."/>
            <person name="Shi L."/>
            <person name="Shih D."/>
            <person name="Sparrow T."/>
            <person name="Spaulding J."/>
            <person name="Stalker J."/>
            <person name="Stange-Thomann N."/>
            <person name="Stavropoulos S."/>
            <person name="Stone C."/>
            <person name="Strader C."/>
            <person name="Tesfaye S."/>
            <person name="Thomson T."/>
            <person name="Thoulutsang Y."/>
            <person name="Thoulutsang D."/>
            <person name="Topham K."/>
            <person name="Topping I."/>
            <person name="Tsamla T."/>
            <person name="Vassiliev H."/>
            <person name="Vo A."/>
            <person name="Wangchuk T."/>
            <person name="Wangdi T."/>
            <person name="Weiand M."/>
            <person name="Wilkinson J."/>
            <person name="Wilson A."/>
            <person name="Yadav S."/>
            <person name="Young G."/>
            <person name="Yu Q."/>
            <person name="Zembek L."/>
            <person name="Zhong D."/>
            <person name="Zimmer A."/>
            <person name="Zwirko Z."/>
            <person name="Jaffe D.B."/>
            <person name="Alvarez P."/>
            <person name="Brockman W."/>
            <person name="Butler J."/>
            <person name="Chin C."/>
            <person name="Gnerre S."/>
            <person name="Grabherr M."/>
            <person name="Kleber M."/>
            <person name="Mauceli E."/>
            <person name="MacCallum I."/>
        </authorList>
    </citation>
    <scope>NUCLEOTIDE SEQUENCE [LARGE SCALE GENOMIC DNA]</scope>
    <source>
        <strain evidence="3">Tucson 15287-2541.00</strain>
    </source>
</reference>